<keyword evidence="1" id="KW-1133">Transmembrane helix</keyword>
<dbReference type="EMBL" id="JABRWJ010000001">
    <property type="protein sequence ID" value="NRF65658.1"/>
    <property type="molecule type" value="Genomic_DNA"/>
</dbReference>
<protein>
    <recommendedName>
        <fullName evidence="4">Tryptophan synthase subunit beta</fullName>
    </recommendedName>
</protein>
<organism evidence="2 3">
    <name type="scientific">Pseudaquabacterium terrae</name>
    <dbReference type="NCBI Taxonomy" id="2732868"/>
    <lineage>
        <taxon>Bacteria</taxon>
        <taxon>Pseudomonadati</taxon>
        <taxon>Pseudomonadota</taxon>
        <taxon>Betaproteobacteria</taxon>
        <taxon>Burkholderiales</taxon>
        <taxon>Sphaerotilaceae</taxon>
        <taxon>Pseudaquabacterium</taxon>
    </lineage>
</organism>
<feature type="transmembrane region" description="Helical" evidence="1">
    <location>
        <begin position="43"/>
        <end position="71"/>
    </location>
</feature>
<keyword evidence="1" id="KW-0472">Membrane</keyword>
<proteinExistence type="predicted"/>
<sequence length="106" mass="12732">MSSSGKPEIEAAYDGLEKEVPDRVARWIHWLRDPKARWVRWPVGLLLIFGSFLWFLPIIGLEWLPIGLLLIAQDVPFLRKPVGRMMLALESAWRRLERWWKERRRR</sequence>
<keyword evidence="3" id="KW-1185">Reference proteome</keyword>
<evidence type="ECO:0000313" key="2">
    <source>
        <dbReference type="EMBL" id="NRF65658.1"/>
    </source>
</evidence>
<gene>
    <name evidence="2" type="ORF">HLB44_01540</name>
</gene>
<dbReference type="Proteomes" id="UP000737171">
    <property type="component" value="Unassembled WGS sequence"/>
</dbReference>
<dbReference type="RefSeq" id="WP_173119897.1">
    <property type="nucleotide sequence ID" value="NZ_JABRWJ010000001.1"/>
</dbReference>
<reference evidence="2 3" key="1">
    <citation type="submission" date="2020-05" db="EMBL/GenBank/DDBJ databases">
        <title>Aquincola sp. isolate from soil.</title>
        <authorList>
            <person name="Han J."/>
            <person name="Kim D.-U."/>
        </authorList>
    </citation>
    <scope>NUCLEOTIDE SEQUENCE [LARGE SCALE GENOMIC DNA]</scope>
    <source>
        <strain evidence="2 3">S2</strain>
    </source>
</reference>
<comment type="caution">
    <text evidence="2">The sequence shown here is derived from an EMBL/GenBank/DDBJ whole genome shotgun (WGS) entry which is preliminary data.</text>
</comment>
<keyword evidence="1" id="KW-0812">Transmembrane</keyword>
<name>A0ABX2EAU5_9BURK</name>
<evidence type="ECO:0008006" key="4">
    <source>
        <dbReference type="Google" id="ProtNLM"/>
    </source>
</evidence>
<accession>A0ABX2EAU5</accession>
<evidence type="ECO:0000256" key="1">
    <source>
        <dbReference type="SAM" id="Phobius"/>
    </source>
</evidence>
<evidence type="ECO:0000313" key="3">
    <source>
        <dbReference type="Proteomes" id="UP000737171"/>
    </source>
</evidence>